<gene>
    <name evidence="7" type="primary">yrbG</name>
    <name evidence="7" type="ORF">BN997_02156</name>
</gene>
<evidence type="ECO:0000313" key="8">
    <source>
        <dbReference type="Proteomes" id="UP000040453"/>
    </source>
</evidence>
<proteinExistence type="predicted"/>
<dbReference type="Gene3D" id="1.20.1420.30">
    <property type="entry name" value="NCX, central ion-binding region"/>
    <property type="match status" value="1"/>
</dbReference>
<feature type="transmembrane region" description="Helical" evidence="5">
    <location>
        <begin position="298"/>
        <end position="314"/>
    </location>
</feature>
<name>A0A0A1MAG3_9BACI</name>
<evidence type="ECO:0000259" key="6">
    <source>
        <dbReference type="Pfam" id="PF01699"/>
    </source>
</evidence>
<dbReference type="GO" id="GO:0006874">
    <property type="term" value="P:intracellular calcium ion homeostasis"/>
    <property type="evidence" value="ECO:0007669"/>
    <property type="project" value="TreeGrafter"/>
</dbReference>
<dbReference type="OrthoDB" id="9794225at2"/>
<comment type="subcellular location">
    <subcellularLocation>
        <location evidence="1">Membrane</location>
        <topology evidence="1">Multi-pass membrane protein</topology>
    </subcellularLocation>
</comment>
<feature type="transmembrane region" description="Helical" evidence="5">
    <location>
        <begin position="267"/>
        <end position="286"/>
    </location>
</feature>
<feature type="transmembrane region" description="Helical" evidence="5">
    <location>
        <begin position="207"/>
        <end position="231"/>
    </location>
</feature>
<evidence type="ECO:0000256" key="5">
    <source>
        <dbReference type="SAM" id="Phobius"/>
    </source>
</evidence>
<dbReference type="PANTHER" id="PTHR10846">
    <property type="entry name" value="SODIUM/POTASSIUM/CALCIUM EXCHANGER"/>
    <property type="match status" value="1"/>
</dbReference>
<feature type="domain" description="Sodium/calcium exchanger membrane region" evidence="6">
    <location>
        <begin position="3"/>
        <end position="150"/>
    </location>
</feature>
<dbReference type="InterPro" id="IPR044880">
    <property type="entry name" value="NCX_ion-bd_dom_sf"/>
</dbReference>
<feature type="transmembrane region" description="Helical" evidence="5">
    <location>
        <begin position="238"/>
        <end position="261"/>
    </location>
</feature>
<dbReference type="InterPro" id="IPR004837">
    <property type="entry name" value="NaCa_Exmemb"/>
</dbReference>
<dbReference type="RefSeq" id="WP_042532020.1">
    <property type="nucleotide sequence ID" value="NZ_CDGG01000001.1"/>
</dbReference>
<dbReference type="NCBIfam" id="TIGR00367">
    <property type="entry name" value="calcium/sodium antiporter"/>
    <property type="match status" value="1"/>
</dbReference>
<keyword evidence="2 5" id="KW-0812">Transmembrane</keyword>
<dbReference type="GO" id="GO:0005262">
    <property type="term" value="F:calcium channel activity"/>
    <property type="evidence" value="ECO:0007669"/>
    <property type="project" value="TreeGrafter"/>
</dbReference>
<keyword evidence="8" id="KW-1185">Reference proteome</keyword>
<dbReference type="GO" id="GO:0005886">
    <property type="term" value="C:plasma membrane"/>
    <property type="evidence" value="ECO:0007669"/>
    <property type="project" value="TreeGrafter"/>
</dbReference>
<dbReference type="Pfam" id="PF01699">
    <property type="entry name" value="Na_Ca_ex"/>
    <property type="match status" value="2"/>
</dbReference>
<accession>A0A0A1MAG3</accession>
<feature type="domain" description="Sodium/calcium exchanger membrane region" evidence="6">
    <location>
        <begin position="173"/>
        <end position="313"/>
    </location>
</feature>
<reference evidence="7 8" key="1">
    <citation type="submission" date="2014-11" db="EMBL/GenBank/DDBJ databases">
        <authorList>
            <person name="Urmite Genomes Urmite Genomes"/>
        </authorList>
    </citation>
    <scope>NUCLEOTIDE SEQUENCE [LARGE SCALE GENOMIC DNA]</scope>
    <source>
        <strain evidence="7 8">Oc5</strain>
    </source>
</reference>
<dbReference type="EMBL" id="CDGG01000001">
    <property type="protein sequence ID" value="CEI82295.1"/>
    <property type="molecule type" value="Genomic_DNA"/>
</dbReference>
<feature type="transmembrane region" description="Helical" evidence="5">
    <location>
        <begin position="76"/>
        <end position="93"/>
    </location>
</feature>
<dbReference type="STRING" id="545501.BN997_02156"/>
<dbReference type="GO" id="GO:0008273">
    <property type="term" value="F:calcium, potassium:sodium antiporter activity"/>
    <property type="evidence" value="ECO:0007669"/>
    <property type="project" value="TreeGrafter"/>
</dbReference>
<dbReference type="InterPro" id="IPR004481">
    <property type="entry name" value="K/Na/Ca-exchanger"/>
</dbReference>
<evidence type="ECO:0000256" key="2">
    <source>
        <dbReference type="ARBA" id="ARBA00022692"/>
    </source>
</evidence>
<keyword evidence="4 5" id="KW-0472">Membrane</keyword>
<feature type="transmembrane region" description="Helical" evidence="5">
    <location>
        <begin position="105"/>
        <end position="124"/>
    </location>
</feature>
<organism evidence="7 8">
    <name type="scientific">Oceanobacillus oncorhynchi</name>
    <dbReference type="NCBI Taxonomy" id="545501"/>
    <lineage>
        <taxon>Bacteria</taxon>
        <taxon>Bacillati</taxon>
        <taxon>Bacillota</taxon>
        <taxon>Bacilli</taxon>
        <taxon>Bacillales</taxon>
        <taxon>Bacillaceae</taxon>
        <taxon>Oceanobacillus</taxon>
    </lineage>
</organism>
<dbReference type="Proteomes" id="UP000040453">
    <property type="component" value="Unassembled WGS sequence"/>
</dbReference>
<evidence type="ECO:0000256" key="3">
    <source>
        <dbReference type="ARBA" id="ARBA00022989"/>
    </source>
</evidence>
<evidence type="ECO:0000256" key="4">
    <source>
        <dbReference type="ARBA" id="ARBA00023136"/>
    </source>
</evidence>
<dbReference type="PANTHER" id="PTHR10846:SF8">
    <property type="entry name" value="INNER MEMBRANE PROTEIN YRBG"/>
    <property type="match status" value="1"/>
</dbReference>
<feature type="transmembrane region" description="Helical" evidence="5">
    <location>
        <begin position="175"/>
        <end position="195"/>
    </location>
</feature>
<keyword evidence="3 5" id="KW-1133">Transmembrane helix</keyword>
<evidence type="ECO:0000256" key="1">
    <source>
        <dbReference type="ARBA" id="ARBA00004141"/>
    </source>
</evidence>
<feature type="transmembrane region" description="Helical" evidence="5">
    <location>
        <begin position="136"/>
        <end position="154"/>
    </location>
</feature>
<evidence type="ECO:0000313" key="7">
    <source>
        <dbReference type="EMBL" id="CEI82295.1"/>
    </source>
</evidence>
<dbReference type="AlphaFoldDB" id="A0A0A1MAG3"/>
<protein>
    <submittedName>
        <fullName evidence="7">Inner membrane protein YrbG</fullName>
    </submittedName>
</protein>
<sequence length="316" mass="33516">MEYILLIIGFGLLVKGADWFVDGSSNVAQLLRVPPILIGLTIVALGTSAPEATVSIIAAAQGTADVAVGNVVGSNIFNITLVIGLAAAIYPLRVQNEMIVKQIPFALLAAVALFALGSDVLLQGSGADILSRGDGIVFFLFLAIFMYYIIEVGLKSRKETKAVRDSNVKWGKSTFITLLGLAAIILGGQFVVTNATEIALSWGMSEALVGLTIVAVGTSLPELVTSISAALKNESEIALGNVVGSCIFNILFVLGAASLITPLSINPVIFTDIWIMIVLTILLLIFSRTSFRIGRREGIILALIYVAYTVYIIIRN</sequence>